<feature type="domain" description="AAA+ ATPase" evidence="14">
    <location>
        <begin position="211"/>
        <end position="367"/>
    </location>
</feature>
<dbReference type="OrthoDB" id="432234at2759"/>
<sequence length="687" mass="76542">MFNKERRTNPYKSSQPKPAKPLARGQSTLSSFFGGQPTSSLNVKLNRSQSAFSPPPLATPPSALKRTSSLLLKKTHSTLEGFTDYQRDGDDDDIVEIKPPINNFKHTVLLPSPLASRNSSFGSSDSSQLQAKRSGSKLDQNTVRANILNSIKSKADSQSKKRINPWANGPINVKNPRLKESLKKGFIIDTSGSGIKLSEEQLNVINIAINERKNIFYTGSAGTGKSVLLRELVRQLKEYHGENAVAVTASTGLAAVNIGGVTINRFSGCGLAKQSKHSLATMVKNKQEARDRWKHTKVLIIDEVSMLDGDFLDKLEYVASEVTGSKECFGGIQIILTGDFFQLPPVPDKGKEIKFCFEAECWSRVIDEKILLKKVFRQKDTAFVDLLNTIRTGLVNPVVEKEFRSLSRDIQYNDGIQPTELYPTRYEVENANRSRLDRLPGEIIQFKAVDVGTVQDPKAFDTVMALKELTLKIDAQVMMLKNMDETLVNGSVGKVIAFVNDKTLASYCERIPIDRLDTPSALEDLHHIFECVKQGKVPESVELHAERSCFIQKEKFLMICKAASHMSIKGCYPLVRFSVAGGGTRVSHVIPEDFPLRAAAVRGGEVEAKRQQLPLLLSWALSIHKSQGQTLDRVKVDLRKIFEAGQVYVALSRAVSKERLQVLNFERNKIMINKRVALFYQNMEQTS</sequence>
<dbReference type="AlphaFoldDB" id="A0A9P8Q4R9"/>
<feature type="DNA-binding region" evidence="12">
    <location>
        <begin position="646"/>
        <end position="665"/>
    </location>
</feature>
<dbReference type="SUPFAM" id="SSF52540">
    <property type="entry name" value="P-loop containing nucleoside triphosphate hydrolases"/>
    <property type="match status" value="2"/>
</dbReference>
<evidence type="ECO:0000313" key="15">
    <source>
        <dbReference type="EMBL" id="KAH3684041.1"/>
    </source>
</evidence>
<dbReference type="HAMAP" id="MF_03176">
    <property type="entry name" value="PIF1"/>
    <property type="match status" value="1"/>
</dbReference>
<evidence type="ECO:0000256" key="4">
    <source>
        <dbReference type="ARBA" id="ARBA00022806"/>
    </source>
</evidence>
<dbReference type="Pfam" id="PF05970">
    <property type="entry name" value="PIF1"/>
    <property type="match status" value="1"/>
</dbReference>
<keyword evidence="2 12" id="KW-0227">DNA damage</keyword>
<comment type="subcellular location">
    <subcellularLocation>
        <location evidence="12">Nucleus</location>
    </subcellularLocation>
    <subcellularLocation>
        <location evidence="12">Mitochondrion</location>
    </subcellularLocation>
</comment>
<dbReference type="InterPro" id="IPR051055">
    <property type="entry name" value="PIF1_helicase"/>
</dbReference>
<organism evidence="15 16">
    <name type="scientific">Wickerhamomyces pijperi</name>
    <name type="common">Yeast</name>
    <name type="synonym">Pichia pijperi</name>
    <dbReference type="NCBI Taxonomy" id="599730"/>
    <lineage>
        <taxon>Eukaryota</taxon>
        <taxon>Fungi</taxon>
        <taxon>Dikarya</taxon>
        <taxon>Ascomycota</taxon>
        <taxon>Saccharomycotina</taxon>
        <taxon>Saccharomycetes</taxon>
        <taxon>Phaffomycetales</taxon>
        <taxon>Wickerhamomycetaceae</taxon>
        <taxon>Wickerhamomyces</taxon>
    </lineage>
</organism>
<dbReference type="EMBL" id="JAEUBG010002821">
    <property type="protein sequence ID" value="KAH3684041.1"/>
    <property type="molecule type" value="Genomic_DNA"/>
</dbReference>
<dbReference type="GO" id="GO:0003677">
    <property type="term" value="F:DNA binding"/>
    <property type="evidence" value="ECO:0007669"/>
    <property type="project" value="UniProtKB-KW"/>
</dbReference>
<evidence type="ECO:0000256" key="5">
    <source>
        <dbReference type="ARBA" id="ARBA00022840"/>
    </source>
</evidence>
<dbReference type="InterPro" id="IPR049163">
    <property type="entry name" value="Pif1-like_2B_dom"/>
</dbReference>
<dbReference type="CDD" id="cd18809">
    <property type="entry name" value="SF1_C_RecD"/>
    <property type="match status" value="1"/>
</dbReference>
<evidence type="ECO:0000313" key="16">
    <source>
        <dbReference type="Proteomes" id="UP000774326"/>
    </source>
</evidence>
<dbReference type="InterPro" id="IPR048293">
    <property type="entry name" value="PIF1_RRM3_pfh1"/>
</dbReference>
<evidence type="ECO:0000256" key="2">
    <source>
        <dbReference type="ARBA" id="ARBA00022763"/>
    </source>
</evidence>
<dbReference type="Gene3D" id="3.40.50.300">
    <property type="entry name" value="P-loop containing nucleotide triphosphate hydrolases"/>
    <property type="match status" value="2"/>
</dbReference>
<comment type="catalytic activity">
    <reaction evidence="12">
        <text>ATP + H2O = ADP + phosphate + H(+)</text>
        <dbReference type="Rhea" id="RHEA:13065"/>
        <dbReference type="ChEBI" id="CHEBI:15377"/>
        <dbReference type="ChEBI" id="CHEBI:15378"/>
        <dbReference type="ChEBI" id="CHEBI:30616"/>
        <dbReference type="ChEBI" id="CHEBI:43474"/>
        <dbReference type="ChEBI" id="CHEBI:456216"/>
        <dbReference type="EC" id="5.6.2.3"/>
    </reaction>
</comment>
<keyword evidence="5 12" id="KW-0067">ATP-binding</keyword>
<feature type="region of interest" description="Disordered" evidence="13">
    <location>
        <begin position="117"/>
        <end position="138"/>
    </location>
</feature>
<dbReference type="GO" id="GO:0016787">
    <property type="term" value="F:hydrolase activity"/>
    <property type="evidence" value="ECO:0007669"/>
    <property type="project" value="UniProtKB-KW"/>
</dbReference>
<keyword evidence="9 12" id="KW-0234">DNA repair</keyword>
<evidence type="ECO:0000256" key="12">
    <source>
        <dbReference type="HAMAP-Rule" id="MF_03176"/>
    </source>
</evidence>
<feature type="region of interest" description="Disordered" evidence="13">
    <location>
        <begin position="1"/>
        <end position="64"/>
    </location>
</feature>
<dbReference type="GO" id="GO:0005524">
    <property type="term" value="F:ATP binding"/>
    <property type="evidence" value="ECO:0007669"/>
    <property type="project" value="UniProtKB-UniRule"/>
</dbReference>
<keyword evidence="3 12" id="KW-0378">Hydrolase</keyword>
<dbReference type="InterPro" id="IPR010285">
    <property type="entry name" value="DNA_helicase_pif1-like_DEAD"/>
</dbReference>
<dbReference type="GO" id="GO:0000723">
    <property type="term" value="P:telomere maintenance"/>
    <property type="evidence" value="ECO:0007669"/>
    <property type="project" value="InterPro"/>
</dbReference>
<comment type="cofactor">
    <cofactor evidence="12">
        <name>Mg(2+)</name>
        <dbReference type="ChEBI" id="CHEBI:18420"/>
    </cofactor>
</comment>
<keyword evidence="1 12" id="KW-0547">Nucleotide-binding</keyword>
<dbReference type="PANTHER" id="PTHR47642">
    <property type="entry name" value="ATP-DEPENDENT DNA HELICASE"/>
    <property type="match status" value="1"/>
</dbReference>
<comment type="function">
    <text evidence="12">DNA-dependent ATPase and 5'-3' DNA helicase required for the maintenance of both mitochondrial and nuclear genome stability.</text>
</comment>
<dbReference type="SMART" id="SM00382">
    <property type="entry name" value="AAA"/>
    <property type="match status" value="1"/>
</dbReference>
<protein>
    <recommendedName>
        <fullName evidence="12">ATP-dependent DNA helicase PIF1</fullName>
        <ecNumber evidence="12">5.6.2.3</ecNumber>
    </recommendedName>
    <alternativeName>
        <fullName evidence="12">DNA 5'-3' helicase PIF1</fullName>
    </alternativeName>
    <alternativeName>
        <fullName evidence="12">DNA repair and recombination helicase PIF1</fullName>
    </alternativeName>
</protein>
<feature type="compositionally biased region" description="Polar residues" evidence="13">
    <location>
        <begin position="128"/>
        <end position="138"/>
    </location>
</feature>
<feature type="binding site" evidence="12">
    <location>
        <begin position="219"/>
        <end position="226"/>
    </location>
    <ligand>
        <name>ATP</name>
        <dbReference type="ChEBI" id="CHEBI:30616"/>
    </ligand>
</feature>
<keyword evidence="11 12" id="KW-0539">Nucleus</keyword>
<keyword evidence="8 12" id="KW-0233">DNA recombination</keyword>
<dbReference type="GO" id="GO:0006310">
    <property type="term" value="P:DNA recombination"/>
    <property type="evidence" value="ECO:0007669"/>
    <property type="project" value="UniProtKB-UniRule"/>
</dbReference>
<dbReference type="GO" id="GO:0006281">
    <property type="term" value="P:DNA repair"/>
    <property type="evidence" value="ECO:0007669"/>
    <property type="project" value="UniProtKB-UniRule"/>
</dbReference>
<comment type="caution">
    <text evidence="15">The sequence shown here is derived from an EMBL/GenBank/DDBJ whole genome shotgun (WGS) entry which is preliminary data.</text>
</comment>
<dbReference type="GO" id="GO:0043139">
    <property type="term" value="F:5'-3' DNA helicase activity"/>
    <property type="evidence" value="ECO:0007669"/>
    <property type="project" value="UniProtKB-UniRule"/>
</dbReference>
<keyword evidence="10 12" id="KW-0413">Isomerase</keyword>
<comment type="similarity">
    <text evidence="12">Belongs to the helicase family. PIF1 subfamily.</text>
</comment>
<evidence type="ECO:0000256" key="13">
    <source>
        <dbReference type="SAM" id="MobiDB-lite"/>
    </source>
</evidence>
<keyword evidence="6 12" id="KW-0238">DNA-binding</keyword>
<evidence type="ECO:0000256" key="1">
    <source>
        <dbReference type="ARBA" id="ARBA00022741"/>
    </source>
</evidence>
<evidence type="ECO:0000256" key="10">
    <source>
        <dbReference type="ARBA" id="ARBA00023235"/>
    </source>
</evidence>
<keyword evidence="16" id="KW-1185">Reference proteome</keyword>
<evidence type="ECO:0000256" key="11">
    <source>
        <dbReference type="ARBA" id="ARBA00023242"/>
    </source>
</evidence>
<evidence type="ECO:0000256" key="8">
    <source>
        <dbReference type="ARBA" id="ARBA00023172"/>
    </source>
</evidence>
<dbReference type="CDD" id="cd18037">
    <property type="entry name" value="DEXSc_Pif1_like"/>
    <property type="match status" value="1"/>
</dbReference>
<evidence type="ECO:0000256" key="7">
    <source>
        <dbReference type="ARBA" id="ARBA00023128"/>
    </source>
</evidence>
<reference evidence="15" key="2">
    <citation type="submission" date="2021-01" db="EMBL/GenBank/DDBJ databases">
        <authorList>
            <person name="Schikora-Tamarit M.A."/>
        </authorList>
    </citation>
    <scope>NUCLEOTIDE SEQUENCE</scope>
    <source>
        <strain evidence="15">CBS2887</strain>
    </source>
</reference>
<feature type="compositionally biased region" description="Polar residues" evidence="13">
    <location>
        <begin position="25"/>
        <end position="49"/>
    </location>
</feature>
<dbReference type="PANTHER" id="PTHR47642:SF5">
    <property type="entry name" value="ATP-DEPENDENT DNA HELICASE"/>
    <property type="match status" value="1"/>
</dbReference>
<evidence type="ECO:0000256" key="9">
    <source>
        <dbReference type="ARBA" id="ARBA00023204"/>
    </source>
</evidence>
<name>A0A9P8Q4R9_WICPI</name>
<keyword evidence="7 12" id="KW-0496">Mitochondrion</keyword>
<reference evidence="15" key="1">
    <citation type="journal article" date="2021" name="Open Biol.">
        <title>Shared evolutionary footprints suggest mitochondrial oxidative damage underlies multiple complex I losses in fungi.</title>
        <authorList>
            <person name="Schikora-Tamarit M.A."/>
            <person name="Marcet-Houben M."/>
            <person name="Nosek J."/>
            <person name="Gabaldon T."/>
        </authorList>
    </citation>
    <scope>NUCLEOTIDE SEQUENCE</scope>
    <source>
        <strain evidence="15">CBS2887</strain>
    </source>
</reference>
<feature type="compositionally biased region" description="Low complexity" evidence="13">
    <location>
        <begin position="117"/>
        <end position="127"/>
    </location>
</feature>
<dbReference type="EC" id="5.6.2.3" evidence="12"/>
<dbReference type="InterPro" id="IPR003593">
    <property type="entry name" value="AAA+_ATPase"/>
</dbReference>
<accession>A0A9P8Q4R9</accession>
<evidence type="ECO:0000259" key="14">
    <source>
        <dbReference type="SMART" id="SM00382"/>
    </source>
</evidence>
<dbReference type="Proteomes" id="UP000774326">
    <property type="component" value="Unassembled WGS sequence"/>
</dbReference>
<evidence type="ECO:0000256" key="3">
    <source>
        <dbReference type="ARBA" id="ARBA00022801"/>
    </source>
</evidence>
<dbReference type="Pfam" id="PF21530">
    <property type="entry name" value="Pif1_2B_dom"/>
    <property type="match status" value="1"/>
</dbReference>
<evidence type="ECO:0000256" key="6">
    <source>
        <dbReference type="ARBA" id="ARBA00023125"/>
    </source>
</evidence>
<proteinExistence type="inferred from homology"/>
<dbReference type="InterPro" id="IPR027417">
    <property type="entry name" value="P-loop_NTPase"/>
</dbReference>
<dbReference type="GO" id="GO:0005739">
    <property type="term" value="C:mitochondrion"/>
    <property type="evidence" value="ECO:0007669"/>
    <property type="project" value="UniProtKB-SubCell"/>
</dbReference>
<comment type="subunit">
    <text evidence="12">Monomer.</text>
</comment>
<keyword evidence="4 12" id="KW-0347">Helicase</keyword>
<gene>
    <name evidence="12" type="primary">PIF1</name>
    <name evidence="15" type="ORF">WICPIJ_004979</name>
</gene>
<dbReference type="GO" id="GO:0005634">
    <property type="term" value="C:nucleus"/>
    <property type="evidence" value="ECO:0007669"/>
    <property type="project" value="UniProtKB-SubCell"/>
</dbReference>